<protein>
    <submittedName>
        <fullName evidence="1">Uncharacterized protein</fullName>
    </submittedName>
</protein>
<name>A0A4Y2SKH6_ARAVE</name>
<comment type="caution">
    <text evidence="1">The sequence shown here is derived from an EMBL/GenBank/DDBJ whole genome shotgun (WGS) entry which is preliminary data.</text>
</comment>
<sequence>MDISDLIWTFLPKSSYDYLLEIVLGNIRNSGHSFPALFQKFFLNSPNDFRKHFVDQECQFGSFLSECFDVEDTETIRAVFENVDDEDRTKFVSGRCFFEDFVCSTRKDNWHLVELCLREAPFSKEDKKRLQTAFMRFLPETEGVDIFLRKVKWERFFKCFDESDGSAPNKGSSEDETLT</sequence>
<evidence type="ECO:0000313" key="2">
    <source>
        <dbReference type="Proteomes" id="UP000499080"/>
    </source>
</evidence>
<dbReference type="AlphaFoldDB" id="A0A4Y2SKH6"/>
<keyword evidence="2" id="KW-1185">Reference proteome</keyword>
<dbReference type="Proteomes" id="UP000499080">
    <property type="component" value="Unassembled WGS sequence"/>
</dbReference>
<proteinExistence type="predicted"/>
<organism evidence="1 2">
    <name type="scientific">Araneus ventricosus</name>
    <name type="common">Orbweaver spider</name>
    <name type="synonym">Epeira ventricosa</name>
    <dbReference type="NCBI Taxonomy" id="182803"/>
    <lineage>
        <taxon>Eukaryota</taxon>
        <taxon>Metazoa</taxon>
        <taxon>Ecdysozoa</taxon>
        <taxon>Arthropoda</taxon>
        <taxon>Chelicerata</taxon>
        <taxon>Arachnida</taxon>
        <taxon>Araneae</taxon>
        <taxon>Araneomorphae</taxon>
        <taxon>Entelegynae</taxon>
        <taxon>Araneoidea</taxon>
        <taxon>Araneidae</taxon>
        <taxon>Araneus</taxon>
    </lineage>
</organism>
<dbReference type="EMBL" id="BGPR01021944">
    <property type="protein sequence ID" value="GBN87749.1"/>
    <property type="molecule type" value="Genomic_DNA"/>
</dbReference>
<gene>
    <name evidence="1" type="ORF">AVEN_80729_1</name>
</gene>
<reference evidence="1 2" key="1">
    <citation type="journal article" date="2019" name="Sci. Rep.">
        <title>Orb-weaving spider Araneus ventricosus genome elucidates the spidroin gene catalogue.</title>
        <authorList>
            <person name="Kono N."/>
            <person name="Nakamura H."/>
            <person name="Ohtoshi R."/>
            <person name="Moran D.A.P."/>
            <person name="Shinohara A."/>
            <person name="Yoshida Y."/>
            <person name="Fujiwara M."/>
            <person name="Mori M."/>
            <person name="Tomita M."/>
            <person name="Arakawa K."/>
        </authorList>
    </citation>
    <scope>NUCLEOTIDE SEQUENCE [LARGE SCALE GENOMIC DNA]</scope>
</reference>
<accession>A0A4Y2SKH6</accession>
<evidence type="ECO:0000313" key="1">
    <source>
        <dbReference type="EMBL" id="GBN87749.1"/>
    </source>
</evidence>